<evidence type="ECO:0000256" key="10">
    <source>
        <dbReference type="SAM" id="MobiDB-lite"/>
    </source>
</evidence>
<organism evidence="15 16">
    <name type="scientific">Hypsibius exemplaris</name>
    <name type="common">Freshwater tardigrade</name>
    <dbReference type="NCBI Taxonomy" id="2072580"/>
    <lineage>
        <taxon>Eukaryota</taxon>
        <taxon>Metazoa</taxon>
        <taxon>Ecdysozoa</taxon>
        <taxon>Tardigrada</taxon>
        <taxon>Eutardigrada</taxon>
        <taxon>Parachela</taxon>
        <taxon>Hypsibioidea</taxon>
        <taxon>Hypsibiidae</taxon>
        <taxon>Hypsibius</taxon>
    </lineage>
</organism>
<evidence type="ECO:0000256" key="5">
    <source>
        <dbReference type="ARBA" id="ARBA00022989"/>
    </source>
</evidence>
<evidence type="ECO:0000256" key="3">
    <source>
        <dbReference type="ARBA" id="ARBA00022473"/>
    </source>
</evidence>
<dbReference type="GO" id="GO:0060070">
    <property type="term" value="P:canonical Wnt signaling pathway"/>
    <property type="evidence" value="ECO:0007669"/>
    <property type="project" value="TreeGrafter"/>
</dbReference>
<evidence type="ECO:0000256" key="1">
    <source>
        <dbReference type="ARBA" id="ARBA00004141"/>
    </source>
</evidence>
<comment type="caution">
    <text evidence="9">Lacks conserved residue(s) required for the propagation of feature annotation.</text>
</comment>
<dbReference type="Gene3D" id="1.10.2000.10">
    <property type="entry name" value="Frizzled cysteine-rich domain"/>
    <property type="match status" value="1"/>
</dbReference>
<dbReference type="InterPro" id="IPR020067">
    <property type="entry name" value="Frizzled_dom"/>
</dbReference>
<dbReference type="GO" id="GO:0005886">
    <property type="term" value="C:plasma membrane"/>
    <property type="evidence" value="ECO:0007669"/>
    <property type="project" value="TreeGrafter"/>
</dbReference>
<dbReference type="InterPro" id="IPR036790">
    <property type="entry name" value="Frizzled_dom_sf"/>
</dbReference>
<feature type="compositionally biased region" description="Low complexity" evidence="10">
    <location>
        <begin position="227"/>
        <end position="237"/>
    </location>
</feature>
<feature type="signal peptide" evidence="12">
    <location>
        <begin position="1"/>
        <end position="20"/>
    </location>
</feature>
<evidence type="ECO:0000259" key="13">
    <source>
        <dbReference type="PROSITE" id="PS50038"/>
    </source>
</evidence>
<evidence type="ECO:0000313" key="16">
    <source>
        <dbReference type="Proteomes" id="UP000192578"/>
    </source>
</evidence>
<feature type="transmembrane region" description="Helical" evidence="11">
    <location>
        <begin position="335"/>
        <end position="355"/>
    </location>
</feature>
<dbReference type="InterPro" id="IPR015526">
    <property type="entry name" value="Frizzled/SFRP"/>
</dbReference>
<keyword evidence="12" id="KW-0732">Signal</keyword>
<gene>
    <name evidence="15" type="ORF">BV898_02915</name>
</gene>
<keyword evidence="6 11" id="KW-0472">Membrane</keyword>
<dbReference type="InterPro" id="IPR017981">
    <property type="entry name" value="GPCR_2-like_7TM"/>
</dbReference>
<dbReference type="GO" id="GO:0035567">
    <property type="term" value="P:non-canonical Wnt signaling pathway"/>
    <property type="evidence" value="ECO:0007669"/>
    <property type="project" value="TreeGrafter"/>
</dbReference>
<feature type="transmembrane region" description="Helical" evidence="11">
    <location>
        <begin position="591"/>
        <end position="613"/>
    </location>
</feature>
<evidence type="ECO:0000256" key="12">
    <source>
        <dbReference type="SAM" id="SignalP"/>
    </source>
</evidence>
<keyword evidence="7 9" id="KW-1015">Disulfide bond</keyword>
<dbReference type="GO" id="GO:0017147">
    <property type="term" value="F:Wnt-protein binding"/>
    <property type="evidence" value="ECO:0007669"/>
    <property type="project" value="TreeGrafter"/>
</dbReference>
<dbReference type="OrthoDB" id="10053709at2759"/>
<dbReference type="PANTHER" id="PTHR11309:SF47">
    <property type="entry name" value="FRIZZLED"/>
    <property type="match status" value="1"/>
</dbReference>
<comment type="caution">
    <text evidence="15">The sequence shown here is derived from an EMBL/GenBank/DDBJ whole genome shotgun (WGS) entry which is preliminary data.</text>
</comment>
<feature type="domain" description="FZ" evidence="13">
    <location>
        <begin position="103"/>
        <end position="223"/>
    </location>
</feature>
<dbReference type="PANTHER" id="PTHR11309">
    <property type="entry name" value="FRIZZLED"/>
    <property type="match status" value="1"/>
</dbReference>
<dbReference type="Proteomes" id="UP000192578">
    <property type="component" value="Unassembled WGS sequence"/>
</dbReference>
<feature type="region of interest" description="Disordered" evidence="10">
    <location>
        <begin position="227"/>
        <end position="251"/>
    </location>
</feature>
<evidence type="ECO:0000256" key="8">
    <source>
        <dbReference type="ARBA" id="ARBA00023170"/>
    </source>
</evidence>
<keyword evidence="8" id="KW-0675">Receptor</keyword>
<feature type="transmembrane region" description="Helical" evidence="11">
    <location>
        <begin position="435"/>
        <end position="458"/>
    </location>
</feature>
<dbReference type="InterPro" id="IPR000539">
    <property type="entry name" value="Frizzled/Smoothened_7TM"/>
</dbReference>
<accession>A0A1W0X791</accession>
<feature type="disulfide bond" evidence="9">
    <location>
        <begin position="184"/>
        <end position="208"/>
    </location>
</feature>
<keyword evidence="3" id="KW-0217">Developmental protein</keyword>
<evidence type="ECO:0000256" key="11">
    <source>
        <dbReference type="SAM" id="Phobius"/>
    </source>
</evidence>
<evidence type="ECO:0000313" key="15">
    <source>
        <dbReference type="EMBL" id="OQV23182.1"/>
    </source>
</evidence>
<comment type="subcellular location">
    <subcellularLocation>
        <location evidence="1">Membrane</location>
        <topology evidence="1">Multi-pass membrane protein</topology>
    </subcellularLocation>
</comment>
<evidence type="ECO:0000256" key="4">
    <source>
        <dbReference type="ARBA" id="ARBA00022692"/>
    </source>
</evidence>
<dbReference type="Pfam" id="PF01534">
    <property type="entry name" value="Frizzled"/>
    <property type="match status" value="1"/>
</dbReference>
<comment type="similarity">
    <text evidence="2">Belongs to the G-protein coupled receptor Fz/Smo family.</text>
</comment>
<dbReference type="PROSITE" id="PS50038">
    <property type="entry name" value="FZ"/>
    <property type="match status" value="1"/>
</dbReference>
<evidence type="ECO:0000259" key="14">
    <source>
        <dbReference type="PROSITE" id="PS50261"/>
    </source>
</evidence>
<dbReference type="Pfam" id="PF01392">
    <property type="entry name" value="Fz"/>
    <property type="match status" value="1"/>
</dbReference>
<reference evidence="16" key="1">
    <citation type="submission" date="2017-01" db="EMBL/GenBank/DDBJ databases">
        <title>Comparative genomics of anhydrobiosis in the tardigrade Hypsibius dujardini.</title>
        <authorList>
            <person name="Yoshida Y."/>
            <person name="Koutsovoulos G."/>
            <person name="Laetsch D."/>
            <person name="Stevens L."/>
            <person name="Kumar S."/>
            <person name="Horikawa D."/>
            <person name="Ishino K."/>
            <person name="Komine S."/>
            <person name="Tomita M."/>
            <person name="Blaxter M."/>
            <person name="Arakawa K."/>
        </authorList>
    </citation>
    <scope>NUCLEOTIDE SEQUENCE [LARGE SCALE GENOMIC DNA]</scope>
    <source>
        <strain evidence="16">Z151</strain>
    </source>
</reference>
<dbReference type="PRINTS" id="PR00489">
    <property type="entry name" value="FRIZZLED"/>
</dbReference>
<dbReference type="AlphaFoldDB" id="A0A1W0X791"/>
<name>A0A1W0X791_HYPEX</name>
<dbReference type="SUPFAM" id="SSF63501">
    <property type="entry name" value="Frizzled cysteine-rich domain"/>
    <property type="match status" value="1"/>
</dbReference>
<keyword evidence="5 11" id="KW-1133">Transmembrane helix</keyword>
<dbReference type="Gene3D" id="1.20.1070.10">
    <property type="entry name" value="Rhodopsin 7-helix transmembrane proteins"/>
    <property type="match status" value="1"/>
</dbReference>
<proteinExistence type="inferred from homology"/>
<evidence type="ECO:0000256" key="9">
    <source>
        <dbReference type="PROSITE-ProRule" id="PRU00090"/>
    </source>
</evidence>
<dbReference type="SMART" id="SM00063">
    <property type="entry name" value="FRI"/>
    <property type="match status" value="1"/>
</dbReference>
<evidence type="ECO:0000256" key="2">
    <source>
        <dbReference type="ARBA" id="ARBA00008077"/>
    </source>
</evidence>
<feature type="transmembrane region" description="Helical" evidence="11">
    <location>
        <begin position="478"/>
        <end position="506"/>
    </location>
</feature>
<evidence type="ECO:0000256" key="6">
    <source>
        <dbReference type="ARBA" id="ARBA00023136"/>
    </source>
</evidence>
<feature type="chain" id="PRO_5012596633" evidence="12">
    <location>
        <begin position="21"/>
        <end position="638"/>
    </location>
</feature>
<dbReference type="PROSITE" id="PS50261">
    <property type="entry name" value="G_PROTEIN_RECEP_F2_4"/>
    <property type="match status" value="1"/>
</dbReference>
<dbReference type="EMBL" id="MTYJ01000013">
    <property type="protein sequence ID" value="OQV23182.1"/>
    <property type="molecule type" value="Genomic_DNA"/>
</dbReference>
<dbReference type="SMART" id="SM01330">
    <property type="entry name" value="Frizzled"/>
    <property type="match status" value="1"/>
</dbReference>
<feature type="transmembrane region" description="Helical" evidence="11">
    <location>
        <begin position="527"/>
        <end position="548"/>
    </location>
</feature>
<dbReference type="GO" id="GO:0042813">
    <property type="term" value="F:Wnt receptor activity"/>
    <property type="evidence" value="ECO:0007669"/>
    <property type="project" value="TreeGrafter"/>
</dbReference>
<sequence length="638" mass="70399">MNTFIVLTFLTAFYLDSVHGSTAKARANNEEAGRRILLAYNLPSGSESISKGRSDASIAISRGLRRFARSTVFDSVYNTVSHGNMQSSSTDMEGQEDHHMGTSARDRCIPITIPLCQDIQYNRTIAGPNIMGQSTQADAALEAQQFYPLVKINCSPHLQFFLCTAYAPICSDLEDPVPPCRELCESARGGCEHLMNKFGFLWPPGLDCNAFPSQKLGGVCVPKDDGSNGTTGSSDTDSLGDHTGGSSGGEDGHSFTCPAQLHTADPRYRVTISGKATKQCGLPCRGQGAFFNDDDIKLSRNLVGFSAFFLTALALFTLLSFLVDRQRFEYPERPLIYLALCSFVVCLVYVVGYFLGDRVACSPVKVSSTEHAPSDGKHRESITLITQGNDQPLCTLLAVTLYLFTLSGAIWWVNLTVSWYLAAGRKWANEAIKGVAHYFHCVAWIVPAFMAMGAYGMAGVEGDVLTGVCFFGLWDVRMMGFFVLLPLLVCLLAGCFLLLLGFVSLIKVRADLRKEDRAISKMRSYTLRIAVFALSYVLPMVVFVGALLHEYWTLDSWLLTWQDKYCAALGMPCLSELAEYSSRKVWPEAPVWAYLCKYMAILFVPLALLYWLVSQKTVTGWKRFCCRGYEAAAQADQM</sequence>
<feature type="transmembrane region" description="Helical" evidence="11">
    <location>
        <begin position="401"/>
        <end position="423"/>
    </location>
</feature>
<protein>
    <submittedName>
        <fullName evidence="15">Frizzled-7</fullName>
    </submittedName>
</protein>
<evidence type="ECO:0000256" key="7">
    <source>
        <dbReference type="ARBA" id="ARBA00023157"/>
    </source>
</evidence>
<keyword evidence="4 11" id="KW-0812">Transmembrane</keyword>
<feature type="transmembrane region" description="Helical" evidence="11">
    <location>
        <begin position="302"/>
        <end position="323"/>
    </location>
</feature>
<feature type="domain" description="G-protein coupled receptors family 2 profile 2" evidence="14">
    <location>
        <begin position="297"/>
        <end position="541"/>
    </location>
</feature>
<keyword evidence="16" id="KW-1185">Reference proteome</keyword>